<reference evidence="1" key="2">
    <citation type="submission" date="2019-01" db="UniProtKB">
        <authorList>
            <consortium name="EnsemblPlants"/>
        </authorList>
    </citation>
    <scope>IDENTIFICATION</scope>
    <source>
        <strain evidence="1">cv. Heinz 1706</strain>
    </source>
</reference>
<reference evidence="1" key="1">
    <citation type="journal article" date="2012" name="Nature">
        <title>The tomato genome sequence provides insights into fleshy fruit evolution.</title>
        <authorList>
            <consortium name="Tomato Genome Consortium"/>
        </authorList>
    </citation>
    <scope>NUCLEOTIDE SEQUENCE [LARGE SCALE GENOMIC DNA]</scope>
    <source>
        <strain evidence="1">cv. Heinz 1706</strain>
    </source>
</reference>
<keyword evidence="2" id="KW-1185">Reference proteome</keyword>
<dbReference type="Gramene" id="Solyc06g083595.1.1">
    <property type="protein sequence ID" value="Solyc06g083595.1.1"/>
    <property type="gene ID" value="Solyc06g083595.1"/>
</dbReference>
<dbReference type="InParanoid" id="A0A3Q7H1T8"/>
<sequence length="148" mass="17494">MNVETMNDNISNKLDSNTSPIRDMHVHTTSIYCFETIHDQFLLKCDVHITFKHYPQWLILNYSMTECSRSGIYWIIITRVSNNIKPARRESYTPRSEFASEYIYLPSRPPIALRPKPIEQSAKRLRLRCQLRSHRQQSSIGFPVLHEK</sequence>
<evidence type="ECO:0000313" key="2">
    <source>
        <dbReference type="Proteomes" id="UP000004994"/>
    </source>
</evidence>
<proteinExistence type="predicted"/>
<dbReference type="AlphaFoldDB" id="A0A3Q7H1T8"/>
<dbReference type="Proteomes" id="UP000004994">
    <property type="component" value="Chromosome 6"/>
</dbReference>
<dbReference type="EnsemblPlants" id="Solyc06g083595.1.1">
    <property type="protein sequence ID" value="Solyc06g083595.1.1"/>
    <property type="gene ID" value="Solyc06g083595.1"/>
</dbReference>
<protein>
    <submittedName>
        <fullName evidence="1">Uncharacterized protein</fullName>
    </submittedName>
</protein>
<evidence type="ECO:0000313" key="1">
    <source>
        <dbReference type="EnsemblPlants" id="Solyc06g083595.1.1"/>
    </source>
</evidence>
<name>A0A3Q7H1T8_SOLLC</name>
<organism evidence="1">
    <name type="scientific">Solanum lycopersicum</name>
    <name type="common">Tomato</name>
    <name type="synonym">Lycopersicon esculentum</name>
    <dbReference type="NCBI Taxonomy" id="4081"/>
    <lineage>
        <taxon>Eukaryota</taxon>
        <taxon>Viridiplantae</taxon>
        <taxon>Streptophyta</taxon>
        <taxon>Embryophyta</taxon>
        <taxon>Tracheophyta</taxon>
        <taxon>Spermatophyta</taxon>
        <taxon>Magnoliopsida</taxon>
        <taxon>eudicotyledons</taxon>
        <taxon>Gunneridae</taxon>
        <taxon>Pentapetalae</taxon>
        <taxon>asterids</taxon>
        <taxon>lamiids</taxon>
        <taxon>Solanales</taxon>
        <taxon>Solanaceae</taxon>
        <taxon>Solanoideae</taxon>
        <taxon>Solaneae</taxon>
        <taxon>Solanum</taxon>
        <taxon>Solanum subgen. Lycopersicon</taxon>
    </lineage>
</organism>
<accession>A0A3Q7H1T8</accession>